<evidence type="ECO:0000313" key="1">
    <source>
        <dbReference type="EMBL" id="KAK3312283.1"/>
    </source>
</evidence>
<gene>
    <name evidence="1" type="ORF">B0H66DRAFT_595881</name>
</gene>
<proteinExistence type="predicted"/>
<keyword evidence="2" id="KW-1185">Reference proteome</keyword>
<protein>
    <submittedName>
        <fullName evidence="1">Uncharacterized protein</fullName>
    </submittedName>
</protein>
<evidence type="ECO:0000313" key="2">
    <source>
        <dbReference type="Proteomes" id="UP001283341"/>
    </source>
</evidence>
<dbReference type="Proteomes" id="UP001283341">
    <property type="component" value="Unassembled WGS sequence"/>
</dbReference>
<sequence length="245" mass="27833">MNNAISYTPVDFRIPRLDHHLERKTVEWEDPVVDASGRPTKEVKVQKKPINFTLYGDVVPKTTKNFKELEVKEVAMEAPPLGGFIEPAPTLERLLPVRVLWKHYTYGFCDIERLPYILTHAQPQHREVVAAHIRKHMVSLRGSKFGSRCWPGYGQLDECKRKVDAVNLFSPNAEGTNKSAWGMVLAAHPHLIRLCLLTTIRARRPQHPSRRLPYRLSSVAPTLLCRPNIYIKQAETANQGGTSTA</sequence>
<dbReference type="AlphaFoldDB" id="A0AAE0HSX0"/>
<accession>A0AAE0HSX0</accession>
<organism evidence="1 2">
    <name type="scientific">Apodospora peruviana</name>
    <dbReference type="NCBI Taxonomy" id="516989"/>
    <lineage>
        <taxon>Eukaryota</taxon>
        <taxon>Fungi</taxon>
        <taxon>Dikarya</taxon>
        <taxon>Ascomycota</taxon>
        <taxon>Pezizomycotina</taxon>
        <taxon>Sordariomycetes</taxon>
        <taxon>Sordariomycetidae</taxon>
        <taxon>Sordariales</taxon>
        <taxon>Lasiosphaeriaceae</taxon>
        <taxon>Apodospora</taxon>
    </lineage>
</organism>
<dbReference type="EMBL" id="JAUEDM010000009">
    <property type="protein sequence ID" value="KAK3312283.1"/>
    <property type="molecule type" value="Genomic_DNA"/>
</dbReference>
<comment type="caution">
    <text evidence="1">The sequence shown here is derived from an EMBL/GenBank/DDBJ whole genome shotgun (WGS) entry which is preliminary data.</text>
</comment>
<reference evidence="1" key="1">
    <citation type="journal article" date="2023" name="Mol. Phylogenet. Evol.">
        <title>Genome-scale phylogeny and comparative genomics of the fungal order Sordariales.</title>
        <authorList>
            <person name="Hensen N."/>
            <person name="Bonometti L."/>
            <person name="Westerberg I."/>
            <person name="Brannstrom I.O."/>
            <person name="Guillou S."/>
            <person name="Cros-Aarteil S."/>
            <person name="Calhoun S."/>
            <person name="Haridas S."/>
            <person name="Kuo A."/>
            <person name="Mondo S."/>
            <person name="Pangilinan J."/>
            <person name="Riley R."/>
            <person name="LaButti K."/>
            <person name="Andreopoulos B."/>
            <person name="Lipzen A."/>
            <person name="Chen C."/>
            <person name="Yan M."/>
            <person name="Daum C."/>
            <person name="Ng V."/>
            <person name="Clum A."/>
            <person name="Steindorff A."/>
            <person name="Ohm R.A."/>
            <person name="Martin F."/>
            <person name="Silar P."/>
            <person name="Natvig D.O."/>
            <person name="Lalanne C."/>
            <person name="Gautier V."/>
            <person name="Ament-Velasquez S.L."/>
            <person name="Kruys A."/>
            <person name="Hutchinson M.I."/>
            <person name="Powell A.J."/>
            <person name="Barry K."/>
            <person name="Miller A.N."/>
            <person name="Grigoriev I.V."/>
            <person name="Debuchy R."/>
            <person name="Gladieux P."/>
            <person name="Hiltunen Thoren M."/>
            <person name="Johannesson H."/>
        </authorList>
    </citation>
    <scope>NUCLEOTIDE SEQUENCE</scope>
    <source>
        <strain evidence="1">CBS 118394</strain>
    </source>
</reference>
<name>A0AAE0HSX0_9PEZI</name>
<reference evidence="1" key="2">
    <citation type="submission" date="2023-06" db="EMBL/GenBank/DDBJ databases">
        <authorList>
            <consortium name="Lawrence Berkeley National Laboratory"/>
            <person name="Haridas S."/>
            <person name="Hensen N."/>
            <person name="Bonometti L."/>
            <person name="Westerberg I."/>
            <person name="Brannstrom I.O."/>
            <person name="Guillou S."/>
            <person name="Cros-Aarteil S."/>
            <person name="Calhoun S."/>
            <person name="Kuo A."/>
            <person name="Mondo S."/>
            <person name="Pangilinan J."/>
            <person name="Riley R."/>
            <person name="Labutti K."/>
            <person name="Andreopoulos B."/>
            <person name="Lipzen A."/>
            <person name="Chen C."/>
            <person name="Yanf M."/>
            <person name="Daum C."/>
            <person name="Ng V."/>
            <person name="Clum A."/>
            <person name="Steindorff A."/>
            <person name="Ohm R."/>
            <person name="Martin F."/>
            <person name="Silar P."/>
            <person name="Natvig D."/>
            <person name="Lalanne C."/>
            <person name="Gautier V."/>
            <person name="Ament-Velasquez S.L."/>
            <person name="Kruys A."/>
            <person name="Hutchinson M.I."/>
            <person name="Powell A.J."/>
            <person name="Barry K."/>
            <person name="Miller A.N."/>
            <person name="Grigoriev I.V."/>
            <person name="Debuchy R."/>
            <person name="Gladieux P."/>
            <person name="Thoren M.H."/>
            <person name="Johannesson H."/>
        </authorList>
    </citation>
    <scope>NUCLEOTIDE SEQUENCE</scope>
    <source>
        <strain evidence="1">CBS 118394</strain>
    </source>
</reference>